<evidence type="ECO:0000256" key="1">
    <source>
        <dbReference type="ARBA" id="ARBA00001947"/>
    </source>
</evidence>
<evidence type="ECO:0000256" key="5">
    <source>
        <dbReference type="ARBA" id="ARBA00024029"/>
    </source>
</evidence>
<dbReference type="InterPro" id="IPR003785">
    <property type="entry name" value="Creatininase/forma_Hydrolase"/>
</dbReference>
<dbReference type="GO" id="GO:0047789">
    <property type="term" value="F:creatininase activity"/>
    <property type="evidence" value="ECO:0007669"/>
    <property type="project" value="UniProtKB-EC"/>
</dbReference>
<keyword evidence="8" id="KW-1185">Reference proteome</keyword>
<evidence type="ECO:0000256" key="2">
    <source>
        <dbReference type="ARBA" id="ARBA00022723"/>
    </source>
</evidence>
<keyword evidence="4" id="KW-0862">Zinc</keyword>
<dbReference type="GO" id="GO:0009231">
    <property type="term" value="P:riboflavin biosynthetic process"/>
    <property type="evidence" value="ECO:0007669"/>
    <property type="project" value="TreeGrafter"/>
</dbReference>
<dbReference type="RefSeq" id="WP_183343789.1">
    <property type="nucleotide sequence ID" value="NZ_JACHNU010000006.1"/>
</dbReference>
<dbReference type="GO" id="GO:0016811">
    <property type="term" value="F:hydrolase activity, acting on carbon-nitrogen (but not peptide) bonds, in linear amides"/>
    <property type="evidence" value="ECO:0007669"/>
    <property type="project" value="TreeGrafter"/>
</dbReference>
<evidence type="ECO:0000256" key="4">
    <source>
        <dbReference type="ARBA" id="ARBA00022833"/>
    </source>
</evidence>
<evidence type="ECO:0000256" key="6">
    <source>
        <dbReference type="SAM" id="MobiDB-lite"/>
    </source>
</evidence>
<evidence type="ECO:0000313" key="8">
    <source>
        <dbReference type="Proteomes" id="UP000585272"/>
    </source>
</evidence>
<dbReference type="AlphaFoldDB" id="A0A840IIB2"/>
<dbReference type="EC" id="3.5.2.10" evidence="7"/>
<dbReference type="Gene3D" id="3.40.50.10310">
    <property type="entry name" value="Creatininase"/>
    <property type="match status" value="1"/>
</dbReference>
<dbReference type="PANTHER" id="PTHR35005:SF1">
    <property type="entry name" value="2-AMINO-5-FORMYLAMINO-6-RIBOSYLAMINOPYRIMIDIN-4(3H)-ONE 5'-MONOPHOSPHATE DEFORMYLASE"/>
    <property type="match status" value="1"/>
</dbReference>
<sequence>MTVVRWAEATREELAALLPEAVVVLPVGATEQHGPHLATGMDAVAAERLAAAAAERAGAARGGAAPADPANGGAARAGAAQGGGQPVTVVLAPTLAFGASEHHLPFGGTLSLSAATLARVLGELIASATSSGARRLLLLNGHGGNSAVCAQAAADAARLHGIVAAAADYWALAAADGPWGTSYPGHAGAFETALMRALRPEGVRDGELRPSPGTWPSAPDGLRLEQPGAWAAIDGFTDDPRDGAEADGAAAFERLVDAVARAIEAVAAAPPASAPSAAPKEPAR</sequence>
<dbReference type="PANTHER" id="PTHR35005">
    <property type="entry name" value="3-DEHYDRO-SCYLLO-INOSOSE HYDROLASE"/>
    <property type="match status" value="1"/>
</dbReference>
<dbReference type="Pfam" id="PF02633">
    <property type="entry name" value="Creatininase"/>
    <property type="match status" value="1"/>
</dbReference>
<name>A0A840IIB2_9ACTN</name>
<feature type="region of interest" description="Disordered" evidence="6">
    <location>
        <begin position="202"/>
        <end position="222"/>
    </location>
</feature>
<gene>
    <name evidence="7" type="ORF">BDZ31_003668</name>
</gene>
<comment type="cofactor">
    <cofactor evidence="1">
        <name>Zn(2+)</name>
        <dbReference type="ChEBI" id="CHEBI:29105"/>
    </cofactor>
</comment>
<keyword evidence="3 7" id="KW-0378">Hydrolase</keyword>
<comment type="caution">
    <text evidence="7">The sequence shown here is derived from an EMBL/GenBank/DDBJ whole genome shotgun (WGS) entry which is preliminary data.</text>
</comment>
<feature type="region of interest" description="Disordered" evidence="6">
    <location>
        <begin position="62"/>
        <end position="81"/>
    </location>
</feature>
<comment type="similarity">
    <text evidence="5">Belongs to the creatininase superfamily.</text>
</comment>
<organism evidence="7 8">
    <name type="scientific">Conexibacter arvalis</name>
    <dbReference type="NCBI Taxonomy" id="912552"/>
    <lineage>
        <taxon>Bacteria</taxon>
        <taxon>Bacillati</taxon>
        <taxon>Actinomycetota</taxon>
        <taxon>Thermoleophilia</taxon>
        <taxon>Solirubrobacterales</taxon>
        <taxon>Conexibacteraceae</taxon>
        <taxon>Conexibacter</taxon>
    </lineage>
</organism>
<dbReference type="InterPro" id="IPR024087">
    <property type="entry name" value="Creatininase-like_sf"/>
</dbReference>
<dbReference type="EMBL" id="JACHNU010000006">
    <property type="protein sequence ID" value="MBB4664065.1"/>
    <property type="molecule type" value="Genomic_DNA"/>
</dbReference>
<dbReference type="Proteomes" id="UP000585272">
    <property type="component" value="Unassembled WGS sequence"/>
</dbReference>
<proteinExistence type="inferred from homology"/>
<reference evidence="7 8" key="1">
    <citation type="submission" date="2020-08" db="EMBL/GenBank/DDBJ databases">
        <title>Genomic Encyclopedia of Archaeal and Bacterial Type Strains, Phase II (KMG-II): from individual species to whole genera.</title>
        <authorList>
            <person name="Goeker M."/>
        </authorList>
    </citation>
    <scope>NUCLEOTIDE SEQUENCE [LARGE SCALE GENOMIC DNA]</scope>
    <source>
        <strain evidence="7 8">DSM 23288</strain>
    </source>
</reference>
<keyword evidence="2" id="KW-0479">Metal-binding</keyword>
<evidence type="ECO:0000256" key="3">
    <source>
        <dbReference type="ARBA" id="ARBA00022801"/>
    </source>
</evidence>
<dbReference type="SUPFAM" id="SSF102215">
    <property type="entry name" value="Creatininase"/>
    <property type="match status" value="1"/>
</dbReference>
<dbReference type="GO" id="GO:0046872">
    <property type="term" value="F:metal ion binding"/>
    <property type="evidence" value="ECO:0007669"/>
    <property type="project" value="UniProtKB-KW"/>
</dbReference>
<evidence type="ECO:0000313" key="7">
    <source>
        <dbReference type="EMBL" id="MBB4664065.1"/>
    </source>
</evidence>
<feature type="compositionally biased region" description="Low complexity" evidence="6">
    <location>
        <begin position="62"/>
        <end position="79"/>
    </location>
</feature>
<accession>A0A840IIB2</accession>
<protein>
    <submittedName>
        <fullName evidence="7">Creatinine amidohydrolase</fullName>
        <ecNumber evidence="7">3.5.2.10</ecNumber>
    </submittedName>
</protein>